<feature type="compositionally biased region" description="Basic and acidic residues" evidence="2">
    <location>
        <begin position="617"/>
        <end position="635"/>
    </location>
</feature>
<feature type="compositionally biased region" description="Basic and acidic residues" evidence="2">
    <location>
        <begin position="926"/>
        <end position="943"/>
    </location>
</feature>
<keyword evidence="4" id="KW-1185">Reference proteome</keyword>
<dbReference type="RefSeq" id="XP_049262474.1">
    <property type="nucleotide sequence ID" value="XM_049408190.1"/>
</dbReference>
<sequence length="1344" mass="153636">MGRSLYVGKRRRGGGFSSGRYTPKEYRGANFQHYREHDNTSHVDNDEVTEDGDLFEHRMQQDNPVDRNDNLGTHEITAQNEDYIKDLELSDQIVHDRIIGGVNYKLRLFDPLYDPPNAERIQAGFDMGKCFTPAVCRFLLLHYPQLKPFSFKGATPNLAMENSMFQSYIFAMSCGFQSHIDMALHLKYNNLLRVAQREYKNSFHHWSPDGEFGVNTHNFVTTLRTMAWAYDRSFRAPIRAEEEEKHVEEEVSIPDDVRKDESEEYRDDQPDFLMNVSDSFDQNDILEPVVSIEMPELYSLPRRHPPMPKYNEVLDDYLGSPRDAAEPPTKKRKIESPSKHMNEEEKQNNDKEEEYISNCGSAPSITSYTCKDREVIGLFEKVLEIPLSENVKDRLRVDTQVDDKASAATRSNAIPLDESEASKSRSRSPEALSHDKSLERGFRETLRRHEAPRDSQEASIVEQRRMKDLKKKEELRRIFMVDKRREQERRRRQEARKAEKEKEKSASNTEDQTKEATESEEQTPKKGESGYDKLQMLVEAKRKPKMQSATEIVQRKKEEIARMQRELERKEREKKERERMENIRMQKFSRREQNMQSLQALKQNQQEVIEIASEDETSFHMHDGTENGMSHDSRQSRISSEPAPKVTSILEGVEEENVEKENNEEGNNESTEQIHQRLESERQETPSVETARVDREGSGNSGQENLEKERPDQEQEQEKSSTEQSERRDLQQESILEEHEASKLPQKENGQDKEDHSDHSPEQDESNQEDRQMEQIEEHDVEKDAAEKEQSVTTSQRTDEQESRGMQLQKNPNDENEETSARDQGDLNIDIVNTSDKGGHDLSESADMQAQTRVANNSETTNVADMQNTTNQKVNNTESPHAINFEQLEDEVDIFLDNLFGDGKEKTKDGSENDTPSSVFDEAPDGLDKGKQTGTLEKDKEVEEGPDATNTTETVTLQVQEQVQVESNQDQGNRIEENANVNNVAQNMPVQEETESNQLQRDKTDDRTNQVANVAVQPELNQEKANQKDSDSSTASVTQPIPSQQQIGSAQPDSQRQQPVQPALVENVIPSQIVEHAIPSQIPAGSNQAQTSQENIDRAEDFVSQEIQRIESDYQKQQQIAAREQELKMKEMTVLIAKLQEIDVTHRREMKELRGRQAHERSSLIKMIEILRSQITLPIPRRPSSSSQPVTNAQSNLRNLNQMNQGMNQMNHGMLTPPVQGPSLPPQNRQTFQADAALKFGQSSFSYAQPQMTVQGRPQMLPTQMPPNYTGQQAYVANNGVSSVQGSRHSSSGSPVMASGLAPVPAQQQVRQPTFNTHRVRFACKIHPHIYFLLGLQPPNSPPN</sequence>
<evidence type="ECO:0000256" key="2">
    <source>
        <dbReference type="SAM" id="MobiDB-lite"/>
    </source>
</evidence>
<feature type="region of interest" description="Disordered" evidence="2">
    <location>
        <begin position="1"/>
        <end position="24"/>
    </location>
</feature>
<evidence type="ECO:0000313" key="4">
    <source>
        <dbReference type="Proteomes" id="UP000694255"/>
    </source>
</evidence>
<feature type="region of interest" description="Disordered" evidence="2">
    <location>
        <begin position="1282"/>
        <end position="1308"/>
    </location>
</feature>
<feature type="region of interest" description="Disordered" evidence="2">
    <location>
        <begin position="612"/>
        <end position="851"/>
    </location>
</feature>
<feature type="compositionally biased region" description="Basic and acidic residues" evidence="2">
    <location>
        <begin position="672"/>
        <end position="684"/>
    </location>
</feature>
<reference evidence="3 4" key="1">
    <citation type="journal article" date="2021" name="DNA Res.">
        <title>Genome analysis of Candida subhashii reveals its hybrid nature and dual mitochondrial genome conformations.</title>
        <authorList>
            <person name="Mixao V."/>
            <person name="Hegedusova E."/>
            <person name="Saus E."/>
            <person name="Pryszcz L.P."/>
            <person name="Cillingova A."/>
            <person name="Nosek J."/>
            <person name="Gabaldon T."/>
        </authorList>
    </citation>
    <scope>NUCLEOTIDE SEQUENCE [LARGE SCALE GENOMIC DNA]</scope>
    <source>
        <strain evidence="3 4">CBS 10753</strain>
    </source>
</reference>
<name>A0A8J5QBJ7_9ASCO</name>
<feature type="compositionally biased region" description="Polar residues" evidence="2">
    <location>
        <begin position="1032"/>
        <end position="1060"/>
    </location>
</feature>
<feature type="coiled-coil region" evidence="1">
    <location>
        <begin position="1107"/>
        <end position="1142"/>
    </location>
</feature>
<proteinExistence type="predicted"/>
<comment type="caution">
    <text evidence="3">The sequence shown here is derived from an EMBL/GenBank/DDBJ whole genome shotgun (WGS) entry which is preliminary data.</text>
</comment>
<feature type="region of interest" description="Disordered" evidence="2">
    <location>
        <begin position="311"/>
        <end position="363"/>
    </location>
</feature>
<dbReference type="GeneID" id="73471051"/>
<dbReference type="Proteomes" id="UP000694255">
    <property type="component" value="Unassembled WGS sequence"/>
</dbReference>
<organism evidence="3 4">
    <name type="scientific">[Candida] subhashii</name>
    <dbReference type="NCBI Taxonomy" id="561895"/>
    <lineage>
        <taxon>Eukaryota</taxon>
        <taxon>Fungi</taxon>
        <taxon>Dikarya</taxon>
        <taxon>Ascomycota</taxon>
        <taxon>Saccharomycotina</taxon>
        <taxon>Pichiomycetes</taxon>
        <taxon>Debaryomycetaceae</taxon>
        <taxon>Spathaspora</taxon>
    </lineage>
</organism>
<feature type="compositionally biased region" description="Basic and acidic residues" evidence="2">
    <location>
        <begin position="705"/>
        <end position="790"/>
    </location>
</feature>
<feature type="compositionally biased region" description="Basic and acidic residues" evidence="2">
    <location>
        <begin position="566"/>
        <end position="593"/>
    </location>
</feature>
<feature type="compositionally biased region" description="Basic and acidic residues" evidence="2">
    <location>
        <begin position="390"/>
        <end position="405"/>
    </location>
</feature>
<feature type="region of interest" description="Disordered" evidence="2">
    <location>
        <begin position="390"/>
        <end position="532"/>
    </location>
</feature>
<dbReference type="EMBL" id="JAGSYN010000182">
    <property type="protein sequence ID" value="KAG7662241.1"/>
    <property type="molecule type" value="Genomic_DNA"/>
</dbReference>
<evidence type="ECO:0000256" key="1">
    <source>
        <dbReference type="SAM" id="Coils"/>
    </source>
</evidence>
<feature type="compositionally biased region" description="Basic and acidic residues" evidence="2">
    <location>
        <begin position="432"/>
        <end position="531"/>
    </location>
</feature>
<feature type="compositionally biased region" description="Basic and acidic residues" evidence="2">
    <location>
        <begin position="902"/>
        <end position="911"/>
    </location>
</feature>
<evidence type="ECO:0000313" key="3">
    <source>
        <dbReference type="EMBL" id="KAG7662241.1"/>
    </source>
</evidence>
<keyword evidence="1" id="KW-0175">Coiled coil</keyword>
<feature type="compositionally biased region" description="Basic and acidic residues" evidence="2">
    <location>
        <begin position="1021"/>
        <end position="1031"/>
    </location>
</feature>
<accession>A0A8J5QBJ7</accession>
<feature type="compositionally biased region" description="Low complexity" evidence="2">
    <location>
        <begin position="951"/>
        <end position="966"/>
    </location>
</feature>
<feature type="region of interest" description="Disordered" evidence="2">
    <location>
        <begin position="901"/>
        <end position="1061"/>
    </location>
</feature>
<feature type="region of interest" description="Disordered" evidence="2">
    <location>
        <begin position="566"/>
        <end position="595"/>
    </location>
</feature>
<feature type="compositionally biased region" description="Acidic residues" evidence="2">
    <location>
        <begin position="652"/>
        <end position="667"/>
    </location>
</feature>
<gene>
    <name evidence="3" type="ORF">J8A68_004251</name>
</gene>
<feature type="compositionally biased region" description="Basic and acidic residues" evidence="2">
    <location>
        <begin position="323"/>
        <end position="350"/>
    </location>
</feature>
<protein>
    <submittedName>
        <fullName evidence="3">Uncharacterized protein</fullName>
    </submittedName>
</protein>